<protein>
    <submittedName>
        <fullName evidence="2">Uncharacterized protein</fullName>
    </submittedName>
</protein>
<sequence>MGAAPRPAPPQQDGGASCHPSCPRRGVGRRENGGGGGHAGGGAGRGGAARDVSMTSAHLPAAPMAAAAWPDVTPGGRTPSPLANGAPRRQLRNAGGGARPARQ</sequence>
<feature type="compositionally biased region" description="Gly residues" evidence="1">
    <location>
        <begin position="94"/>
        <end position="103"/>
    </location>
</feature>
<evidence type="ECO:0000313" key="2">
    <source>
        <dbReference type="EMBL" id="MPD05323.1"/>
    </source>
</evidence>
<proteinExistence type="predicted"/>
<organism evidence="2 3">
    <name type="scientific">Portunus trituberculatus</name>
    <name type="common">Swimming crab</name>
    <name type="synonym">Neptunus trituberculatus</name>
    <dbReference type="NCBI Taxonomy" id="210409"/>
    <lineage>
        <taxon>Eukaryota</taxon>
        <taxon>Metazoa</taxon>
        <taxon>Ecdysozoa</taxon>
        <taxon>Arthropoda</taxon>
        <taxon>Crustacea</taxon>
        <taxon>Multicrustacea</taxon>
        <taxon>Malacostraca</taxon>
        <taxon>Eumalacostraca</taxon>
        <taxon>Eucarida</taxon>
        <taxon>Decapoda</taxon>
        <taxon>Pleocyemata</taxon>
        <taxon>Brachyura</taxon>
        <taxon>Eubrachyura</taxon>
        <taxon>Portunoidea</taxon>
        <taxon>Portunidae</taxon>
        <taxon>Portuninae</taxon>
        <taxon>Portunus</taxon>
    </lineage>
</organism>
<comment type="caution">
    <text evidence="2">The sequence shown here is derived from an EMBL/GenBank/DDBJ whole genome shotgun (WGS) entry which is preliminary data.</text>
</comment>
<name>A0A5B7K9N4_PORTR</name>
<feature type="compositionally biased region" description="Low complexity" evidence="1">
    <location>
        <begin position="57"/>
        <end position="70"/>
    </location>
</feature>
<accession>A0A5B7K9N4</accession>
<feature type="region of interest" description="Disordered" evidence="1">
    <location>
        <begin position="1"/>
        <end position="103"/>
    </location>
</feature>
<feature type="compositionally biased region" description="Gly residues" evidence="1">
    <location>
        <begin position="33"/>
        <end position="47"/>
    </location>
</feature>
<dbReference type="EMBL" id="VSRR010145450">
    <property type="protein sequence ID" value="MPD05323.1"/>
    <property type="molecule type" value="Genomic_DNA"/>
</dbReference>
<dbReference type="AlphaFoldDB" id="A0A5B7K9N4"/>
<evidence type="ECO:0000256" key="1">
    <source>
        <dbReference type="SAM" id="MobiDB-lite"/>
    </source>
</evidence>
<keyword evidence="3" id="KW-1185">Reference proteome</keyword>
<evidence type="ECO:0000313" key="3">
    <source>
        <dbReference type="Proteomes" id="UP000324222"/>
    </source>
</evidence>
<reference evidence="2 3" key="1">
    <citation type="submission" date="2019-05" db="EMBL/GenBank/DDBJ databases">
        <title>Another draft genome of Portunus trituberculatus and its Hox gene families provides insights of decapod evolution.</title>
        <authorList>
            <person name="Jeong J.-H."/>
            <person name="Song I."/>
            <person name="Kim S."/>
            <person name="Choi T."/>
            <person name="Kim D."/>
            <person name="Ryu S."/>
            <person name="Kim W."/>
        </authorList>
    </citation>
    <scope>NUCLEOTIDE SEQUENCE [LARGE SCALE GENOMIC DNA]</scope>
    <source>
        <tissue evidence="2">Muscle</tissue>
    </source>
</reference>
<feature type="compositionally biased region" description="Pro residues" evidence="1">
    <location>
        <begin position="1"/>
        <end position="10"/>
    </location>
</feature>
<gene>
    <name evidence="2" type="ORF">E2C01_101060</name>
</gene>
<dbReference type="Proteomes" id="UP000324222">
    <property type="component" value="Unassembled WGS sequence"/>
</dbReference>